<proteinExistence type="predicted"/>
<keyword evidence="1" id="KW-0378">Hydrolase</keyword>
<dbReference type="InterPro" id="IPR051806">
    <property type="entry name" value="HAD-like_SPP"/>
</dbReference>
<dbReference type="InterPro" id="IPR036412">
    <property type="entry name" value="HAD-like_sf"/>
</dbReference>
<organism evidence="1 2">
    <name type="scientific">Agromyces seonyuensis</name>
    <dbReference type="NCBI Taxonomy" id="2662446"/>
    <lineage>
        <taxon>Bacteria</taxon>
        <taxon>Bacillati</taxon>
        <taxon>Actinomycetota</taxon>
        <taxon>Actinomycetes</taxon>
        <taxon>Micrococcales</taxon>
        <taxon>Microbacteriaceae</taxon>
        <taxon>Agromyces</taxon>
    </lineage>
</organism>
<dbReference type="PANTHER" id="PTHR43481:SF4">
    <property type="entry name" value="GLYCEROL-1-PHOSPHATE PHOSPHOHYDROLASE 1-RELATED"/>
    <property type="match status" value="1"/>
</dbReference>
<evidence type="ECO:0000313" key="1">
    <source>
        <dbReference type="EMBL" id="MWB98199.1"/>
    </source>
</evidence>
<dbReference type="EMBL" id="WSTA01000021">
    <property type="protein sequence ID" value="MWB98199.1"/>
    <property type="molecule type" value="Genomic_DNA"/>
</dbReference>
<protein>
    <submittedName>
        <fullName evidence="1">HAD-IA family hydrolase</fullName>
    </submittedName>
</protein>
<accession>A0A6I4P2B0</accession>
<name>A0A6I4P2B0_9MICO</name>
<dbReference type="InterPro" id="IPR023214">
    <property type="entry name" value="HAD_sf"/>
</dbReference>
<dbReference type="Proteomes" id="UP000438182">
    <property type="component" value="Unassembled WGS sequence"/>
</dbReference>
<dbReference type="RefSeq" id="WP_160423541.1">
    <property type="nucleotide sequence ID" value="NZ_WSTA01000021.1"/>
</dbReference>
<evidence type="ECO:0000313" key="2">
    <source>
        <dbReference type="Proteomes" id="UP000438182"/>
    </source>
</evidence>
<comment type="caution">
    <text evidence="1">The sequence shown here is derived from an EMBL/GenBank/DDBJ whole genome shotgun (WGS) entry which is preliminary data.</text>
</comment>
<dbReference type="Gene3D" id="3.40.50.1000">
    <property type="entry name" value="HAD superfamily/HAD-like"/>
    <property type="match status" value="1"/>
</dbReference>
<dbReference type="SFLD" id="SFLDG01129">
    <property type="entry name" value="C1.5:_HAD__Beta-PGM__Phosphata"/>
    <property type="match status" value="1"/>
</dbReference>
<dbReference type="NCBIfam" id="TIGR01509">
    <property type="entry name" value="HAD-SF-IA-v3"/>
    <property type="match status" value="1"/>
</dbReference>
<dbReference type="SUPFAM" id="SSF56784">
    <property type="entry name" value="HAD-like"/>
    <property type="match status" value="1"/>
</dbReference>
<dbReference type="InterPro" id="IPR023198">
    <property type="entry name" value="PGP-like_dom2"/>
</dbReference>
<dbReference type="Pfam" id="PF13419">
    <property type="entry name" value="HAD_2"/>
    <property type="match status" value="1"/>
</dbReference>
<dbReference type="AlphaFoldDB" id="A0A6I4P2B0"/>
<dbReference type="SFLD" id="SFLDS00003">
    <property type="entry name" value="Haloacid_Dehalogenase"/>
    <property type="match status" value="1"/>
</dbReference>
<dbReference type="GO" id="GO:0050308">
    <property type="term" value="F:sugar-phosphatase activity"/>
    <property type="evidence" value="ECO:0007669"/>
    <property type="project" value="TreeGrafter"/>
</dbReference>
<dbReference type="Gene3D" id="1.10.150.240">
    <property type="entry name" value="Putative phosphatase, domain 2"/>
    <property type="match status" value="1"/>
</dbReference>
<dbReference type="PANTHER" id="PTHR43481">
    <property type="entry name" value="FRUCTOSE-1-PHOSPHATE PHOSPHATASE"/>
    <property type="match status" value="1"/>
</dbReference>
<gene>
    <name evidence="1" type="ORF">GB864_06510</name>
</gene>
<reference evidence="1 2" key="1">
    <citation type="submission" date="2019-12" db="EMBL/GenBank/DDBJ databases">
        <authorList>
            <person name="Kim Y.S."/>
        </authorList>
    </citation>
    <scope>NUCLEOTIDE SEQUENCE [LARGE SCALE GENOMIC DNA]</scope>
    <source>
        <strain evidence="1 2">MMS17-SY077</strain>
    </source>
</reference>
<keyword evidence="2" id="KW-1185">Reference proteome</keyword>
<sequence>MTITLTARGLLFDMDGTLVDSLDVVVRIWSGFAVDQGLDPEVVLAAAHGVRMEDTIARFAPEGSDLDALHDRFQRMELEDVGGVREVPGARALLASLPSDRFAIVTSATPELYRIRMEAAGLPLGATVVDAGSVSAGKPAPDPYLRGAALLGVDPTDTIVFEDAEAGIRSGLAAGATVVVVGDHESDATIGLARIADYRDVRVEVDDAGLVLRIG</sequence>
<dbReference type="InterPro" id="IPR041492">
    <property type="entry name" value="HAD_2"/>
</dbReference>
<dbReference type="InterPro" id="IPR006439">
    <property type="entry name" value="HAD-SF_hydro_IA"/>
</dbReference>